<keyword evidence="3 6" id="KW-0375">Hydrogen ion transport</keyword>
<comment type="subunit">
    <text evidence="6">Has multiple subunits with at least A(3), B(3), C, D, E, F, H, I and proteolipid K(x).</text>
</comment>
<dbReference type="GO" id="GO:0046933">
    <property type="term" value="F:proton-transporting ATP synthase activity, rotational mechanism"/>
    <property type="evidence" value="ECO:0007669"/>
    <property type="project" value="UniProtKB-UniRule"/>
</dbReference>
<dbReference type="Gene3D" id="1.20.1690.10">
    <property type="entry name" value="V-type ATP synthase subunit C domain"/>
    <property type="match status" value="2"/>
</dbReference>
<dbReference type="RefSeq" id="WP_053966474.1">
    <property type="nucleotide sequence ID" value="NZ_LIUF01000001.1"/>
</dbReference>
<dbReference type="InterPro" id="IPR014272">
    <property type="entry name" value="ATPase_V0-cplx_csu"/>
</dbReference>
<dbReference type="InterPro" id="IPR044911">
    <property type="entry name" value="V-type_ATPase_csu/dsu_dom_3"/>
</dbReference>
<evidence type="ECO:0000256" key="2">
    <source>
        <dbReference type="ARBA" id="ARBA00022448"/>
    </source>
</evidence>
<dbReference type="InterPro" id="IPR035067">
    <property type="entry name" value="V-type_ATPase_csu/dsu"/>
</dbReference>
<dbReference type="HAMAP" id="MF_00314">
    <property type="entry name" value="ATP_synth_C_arch"/>
    <property type="match status" value="1"/>
</dbReference>
<evidence type="ECO:0000313" key="7">
    <source>
        <dbReference type="EMBL" id="KOX94706.1"/>
    </source>
</evidence>
<keyword evidence="6" id="KW-1003">Cell membrane</keyword>
<evidence type="ECO:0000256" key="4">
    <source>
        <dbReference type="ARBA" id="ARBA00023065"/>
    </source>
</evidence>
<dbReference type="Pfam" id="PF01992">
    <property type="entry name" value="vATP-synt_AC39"/>
    <property type="match status" value="1"/>
</dbReference>
<dbReference type="InterPro" id="IPR036079">
    <property type="entry name" value="ATPase_csu/dsu_sf"/>
</dbReference>
<evidence type="ECO:0000313" key="8">
    <source>
        <dbReference type="Proteomes" id="UP000037729"/>
    </source>
</evidence>
<organism evidence="7 8">
    <name type="scientific">Haloarcula rubripromontorii</name>
    <dbReference type="NCBI Taxonomy" id="1705562"/>
    <lineage>
        <taxon>Archaea</taxon>
        <taxon>Methanobacteriati</taxon>
        <taxon>Methanobacteriota</taxon>
        <taxon>Stenosarchaea group</taxon>
        <taxon>Halobacteria</taxon>
        <taxon>Halobacteriales</taxon>
        <taxon>Haloarculaceae</taxon>
        <taxon>Haloarcula</taxon>
    </lineage>
</organism>
<protein>
    <recommendedName>
        <fullName evidence="6">A-type ATP synthase subunit C</fullName>
    </recommendedName>
</protein>
<dbReference type="GO" id="GO:0033179">
    <property type="term" value="C:proton-transporting V-type ATPase, V0 domain"/>
    <property type="evidence" value="ECO:0007669"/>
    <property type="project" value="InterPro"/>
</dbReference>
<comment type="function">
    <text evidence="6">Component of the A-type ATP synthase that produces ATP from ADP in the presence of a proton gradient across the membrane.</text>
</comment>
<dbReference type="OrthoDB" id="4272at2157"/>
<evidence type="ECO:0000256" key="5">
    <source>
        <dbReference type="ARBA" id="ARBA00023310"/>
    </source>
</evidence>
<keyword evidence="8" id="KW-1185">Reference proteome</keyword>
<comment type="caution">
    <text evidence="7">The sequence shown here is derived from an EMBL/GenBank/DDBJ whole genome shotgun (WGS) entry which is preliminary data.</text>
</comment>
<dbReference type="PANTHER" id="PTHR38682">
    <property type="entry name" value="V-TYPE ATP SYNTHASE SUBUNIT C"/>
    <property type="match status" value="1"/>
</dbReference>
<reference evidence="7 8" key="1">
    <citation type="submission" date="2015-08" db="EMBL/GenBank/DDBJ databases">
        <title>Genomes of Isolates from Cabo Rojo, PR.</title>
        <authorList>
            <person name="Sanchez-Nieves R.L."/>
            <person name="Montalvo-Rodriguez R."/>
        </authorList>
    </citation>
    <scope>NUCLEOTIDE SEQUENCE [LARGE SCALE GENOMIC DNA]</scope>
    <source>
        <strain evidence="7 8">SL3</strain>
    </source>
</reference>
<keyword evidence="5 6" id="KW-0066">ATP synthesis</keyword>
<sequence length="357" mass="40318">MSSRTGTSGQGSNYEYVIARVRARSAALFDDDDYRKLVRMGTGEIARFMEETEYETEMNALGSRYDGVDLVEYALNRNLAKHFDDLLRWSEGALYDYIARYLRKFDVWNVKTVIRGLYSDAERTEVEDDLIRAGEFTDRRVEDLLNAGSIEEVVEQLDDTIFGDTLAEAFDVYEESGVLVPLENALDRAFYETLLSGLPDNPEVDSPTGLYVEFLETEVDFRNLRNALRLAHSGADIDPSEYFIEGGQLFDAQEVAQLSTNLDQLVSAVRESKYGEDLNQALSALEEADNLIDFERALDAALLEYADRLSNRYPLSVCPVLSYVLAKEREVDNIRAIARGREAGLGPDEVEQELVIL</sequence>
<keyword evidence="2 6" id="KW-0813">Transport</keyword>
<dbReference type="Proteomes" id="UP000037729">
    <property type="component" value="Unassembled WGS sequence"/>
</dbReference>
<evidence type="ECO:0000256" key="1">
    <source>
        <dbReference type="ARBA" id="ARBA00006709"/>
    </source>
</evidence>
<keyword evidence="4 6" id="KW-0406">Ion transport</keyword>
<keyword evidence="6" id="KW-0472">Membrane</keyword>
<accession>A0A0N0UA85</accession>
<dbReference type="EMBL" id="LIUF01000001">
    <property type="protein sequence ID" value="KOX94706.1"/>
    <property type="molecule type" value="Genomic_DNA"/>
</dbReference>
<dbReference type="NCBIfam" id="TIGR02923">
    <property type="entry name" value="AhaC"/>
    <property type="match status" value="1"/>
</dbReference>
<comment type="subcellular location">
    <subcellularLocation>
        <location evidence="6">Cell membrane</location>
        <topology evidence="6">Peripheral membrane protein</topology>
    </subcellularLocation>
</comment>
<dbReference type="PATRIC" id="fig|1705562.3.peg.1400"/>
<dbReference type="GO" id="GO:0005524">
    <property type="term" value="F:ATP binding"/>
    <property type="evidence" value="ECO:0007669"/>
    <property type="project" value="UniProtKB-UniRule"/>
</dbReference>
<dbReference type="InterPro" id="IPR050873">
    <property type="entry name" value="V-ATPase_V0D/AC39_subunit"/>
</dbReference>
<comment type="similarity">
    <text evidence="1 6">Belongs to the V-ATPase V0D/AC39 subunit family.</text>
</comment>
<proteinExistence type="inferred from homology"/>
<dbReference type="GO" id="GO:0005886">
    <property type="term" value="C:plasma membrane"/>
    <property type="evidence" value="ECO:0007669"/>
    <property type="project" value="UniProtKB-SubCell"/>
</dbReference>
<dbReference type="Gene3D" id="1.10.132.50">
    <property type="entry name" value="ATP synthase (C/AC39) subunit, domain 3"/>
    <property type="match status" value="1"/>
</dbReference>
<dbReference type="GO" id="GO:0046961">
    <property type="term" value="F:proton-transporting ATPase activity, rotational mechanism"/>
    <property type="evidence" value="ECO:0007669"/>
    <property type="project" value="InterPro"/>
</dbReference>
<name>A0A0N0UA85_9EURY</name>
<dbReference type="STRING" id="1705562.AMS69_02270"/>
<dbReference type="NCBIfam" id="NF002265">
    <property type="entry name" value="PRK01198.1-1"/>
    <property type="match status" value="1"/>
</dbReference>
<dbReference type="InterPro" id="IPR002843">
    <property type="entry name" value="ATPase_V0-cplx_csu/dsu"/>
</dbReference>
<gene>
    <name evidence="6" type="primary">atpC</name>
    <name evidence="7" type="ORF">AMS69_02270</name>
</gene>
<dbReference type="AlphaFoldDB" id="A0A0N0UA85"/>
<evidence type="ECO:0000256" key="6">
    <source>
        <dbReference type="HAMAP-Rule" id="MF_00314"/>
    </source>
</evidence>
<evidence type="ECO:0000256" key="3">
    <source>
        <dbReference type="ARBA" id="ARBA00022781"/>
    </source>
</evidence>
<dbReference type="SUPFAM" id="SSF103486">
    <property type="entry name" value="V-type ATP synthase subunit C"/>
    <property type="match status" value="1"/>
</dbReference>
<dbReference type="GO" id="GO:0042777">
    <property type="term" value="P:proton motive force-driven plasma membrane ATP synthesis"/>
    <property type="evidence" value="ECO:0007669"/>
    <property type="project" value="UniProtKB-UniRule"/>
</dbReference>
<dbReference type="PANTHER" id="PTHR38682:SF1">
    <property type="entry name" value="V-TYPE ATP SYNTHASE SUBUNIT C"/>
    <property type="match status" value="1"/>
</dbReference>